<keyword evidence="5 7" id="KW-0413">Isomerase</keyword>
<dbReference type="PROSITE" id="PS00924">
    <property type="entry name" value="ASP_GLU_RACEMASE_2"/>
    <property type="match status" value="1"/>
</dbReference>
<dbReference type="GO" id="GO:0071555">
    <property type="term" value="P:cell wall organization"/>
    <property type="evidence" value="ECO:0007669"/>
    <property type="project" value="UniProtKB-KW"/>
</dbReference>
<comment type="function">
    <text evidence="7">Provides the (R)-glutamate required for cell wall biosynthesis.</text>
</comment>
<protein>
    <recommendedName>
        <fullName evidence="2 7">Glutamate racemase</fullName>
        <ecNumber evidence="2 7">5.1.1.3</ecNumber>
    </recommendedName>
</protein>
<comment type="similarity">
    <text evidence="7">Belongs to the aspartate/glutamate racemases family.</text>
</comment>
<evidence type="ECO:0000313" key="8">
    <source>
        <dbReference type="EMBL" id="BAV94843.1"/>
    </source>
</evidence>
<feature type="active site" description="Proton donor/acceptor" evidence="7">
    <location>
        <position position="184"/>
    </location>
</feature>
<dbReference type="FunFam" id="3.40.50.1860:FF:000001">
    <property type="entry name" value="Glutamate racemase"/>
    <property type="match status" value="1"/>
</dbReference>
<gene>
    <name evidence="7" type="primary">murI</name>
    <name evidence="8" type="ORF">JBKA6_0830</name>
</gene>
<feature type="active site" description="Proton donor/acceptor" evidence="7">
    <location>
        <position position="73"/>
    </location>
</feature>
<dbReference type="SUPFAM" id="SSF53681">
    <property type="entry name" value="Aspartate/glutamate racemase"/>
    <property type="match status" value="2"/>
</dbReference>
<dbReference type="EMBL" id="AP014564">
    <property type="protein sequence ID" value="BAV94843.1"/>
    <property type="molecule type" value="Genomic_DNA"/>
</dbReference>
<comment type="pathway">
    <text evidence="7">Cell wall biogenesis; peptidoglycan biosynthesis.</text>
</comment>
<keyword evidence="6 7" id="KW-0961">Cell wall biogenesis/degradation</keyword>
<organism evidence="8 9">
    <name type="scientific">Ichthyobacterium seriolicida</name>
    <dbReference type="NCBI Taxonomy" id="242600"/>
    <lineage>
        <taxon>Bacteria</taxon>
        <taxon>Pseudomonadati</taxon>
        <taxon>Bacteroidota</taxon>
        <taxon>Flavobacteriia</taxon>
        <taxon>Flavobacteriales</taxon>
        <taxon>Ichthyobacteriaceae</taxon>
        <taxon>Ichthyobacterium</taxon>
    </lineage>
</organism>
<dbReference type="Pfam" id="PF01177">
    <property type="entry name" value="Asp_Glu_race"/>
    <property type="match status" value="1"/>
</dbReference>
<dbReference type="InterPro" id="IPR001920">
    <property type="entry name" value="Asp/Glu_race"/>
</dbReference>
<feature type="binding site" evidence="7">
    <location>
        <begin position="74"/>
        <end position="75"/>
    </location>
    <ligand>
        <name>substrate</name>
    </ligand>
</feature>
<dbReference type="InterPro" id="IPR015942">
    <property type="entry name" value="Asp/Glu/hydantoin_racemase"/>
</dbReference>
<dbReference type="GO" id="GO:0009252">
    <property type="term" value="P:peptidoglycan biosynthetic process"/>
    <property type="evidence" value="ECO:0007669"/>
    <property type="project" value="UniProtKB-UniRule"/>
</dbReference>
<evidence type="ECO:0000256" key="5">
    <source>
        <dbReference type="ARBA" id="ARBA00023235"/>
    </source>
</evidence>
<comment type="catalytic activity">
    <reaction evidence="1 7">
        <text>L-glutamate = D-glutamate</text>
        <dbReference type="Rhea" id="RHEA:12813"/>
        <dbReference type="ChEBI" id="CHEBI:29985"/>
        <dbReference type="ChEBI" id="CHEBI:29986"/>
        <dbReference type="EC" id="5.1.1.3"/>
    </reaction>
</comment>
<dbReference type="GO" id="GO:0008360">
    <property type="term" value="P:regulation of cell shape"/>
    <property type="evidence" value="ECO:0007669"/>
    <property type="project" value="UniProtKB-KW"/>
</dbReference>
<accession>A0A1J1EA85</accession>
<dbReference type="EC" id="5.1.1.3" evidence="2 7"/>
<dbReference type="PANTHER" id="PTHR21198">
    <property type="entry name" value="GLUTAMATE RACEMASE"/>
    <property type="match status" value="1"/>
</dbReference>
<name>A0A1J1EA85_9FLAO</name>
<evidence type="ECO:0000256" key="6">
    <source>
        <dbReference type="ARBA" id="ARBA00023316"/>
    </source>
</evidence>
<feature type="binding site" evidence="7">
    <location>
        <begin position="185"/>
        <end position="186"/>
    </location>
    <ligand>
        <name>substrate</name>
    </ligand>
</feature>
<dbReference type="InterPro" id="IPR033134">
    <property type="entry name" value="Asp/Glu_racemase_AS_2"/>
</dbReference>
<keyword evidence="3 7" id="KW-0133">Cell shape</keyword>
<evidence type="ECO:0000256" key="1">
    <source>
        <dbReference type="ARBA" id="ARBA00001602"/>
    </source>
</evidence>
<proteinExistence type="inferred from homology"/>
<dbReference type="InterPro" id="IPR018187">
    <property type="entry name" value="Asp/Glu_racemase_AS_1"/>
</dbReference>
<dbReference type="InterPro" id="IPR004391">
    <property type="entry name" value="Glu_race"/>
</dbReference>
<dbReference type="KEGG" id="ise:JBKA6_0830"/>
<evidence type="ECO:0000256" key="3">
    <source>
        <dbReference type="ARBA" id="ARBA00022960"/>
    </source>
</evidence>
<keyword evidence="9" id="KW-1185">Reference proteome</keyword>
<feature type="binding site" evidence="7">
    <location>
        <begin position="10"/>
        <end position="11"/>
    </location>
    <ligand>
        <name>substrate</name>
    </ligand>
</feature>
<dbReference type="PANTHER" id="PTHR21198:SF2">
    <property type="entry name" value="GLUTAMATE RACEMASE"/>
    <property type="match status" value="1"/>
</dbReference>
<dbReference type="GO" id="GO:0008881">
    <property type="term" value="F:glutamate racemase activity"/>
    <property type="evidence" value="ECO:0007669"/>
    <property type="project" value="UniProtKB-UniRule"/>
</dbReference>
<dbReference type="Gene3D" id="3.40.50.1860">
    <property type="match status" value="2"/>
</dbReference>
<evidence type="ECO:0000256" key="4">
    <source>
        <dbReference type="ARBA" id="ARBA00022984"/>
    </source>
</evidence>
<evidence type="ECO:0000313" key="9">
    <source>
        <dbReference type="Proteomes" id="UP000243197"/>
    </source>
</evidence>
<dbReference type="NCBIfam" id="TIGR00067">
    <property type="entry name" value="glut_race"/>
    <property type="match status" value="1"/>
</dbReference>
<dbReference type="Proteomes" id="UP000243197">
    <property type="component" value="Chromosome"/>
</dbReference>
<evidence type="ECO:0000256" key="7">
    <source>
        <dbReference type="HAMAP-Rule" id="MF_00258"/>
    </source>
</evidence>
<feature type="binding site" evidence="7">
    <location>
        <begin position="42"/>
        <end position="43"/>
    </location>
    <ligand>
        <name>substrate</name>
    </ligand>
</feature>
<dbReference type="RefSeq" id="WP_231952034.1">
    <property type="nucleotide sequence ID" value="NZ_AP014564.1"/>
</dbReference>
<dbReference type="UniPathway" id="UPA00219"/>
<dbReference type="HAMAP" id="MF_00258">
    <property type="entry name" value="Glu_racemase"/>
    <property type="match status" value="1"/>
</dbReference>
<dbReference type="AlphaFoldDB" id="A0A1J1EA85"/>
<reference evidence="8 9" key="1">
    <citation type="submission" date="2014-03" db="EMBL/GenBank/DDBJ databases">
        <title>complete genome sequence of Flavobacteriaceae bacterium JBKA-6.</title>
        <authorList>
            <person name="Takano T."/>
            <person name="Nakamura Y."/>
            <person name="Takuma S."/>
            <person name="Yasuike M."/>
            <person name="Matsuyama T."/>
            <person name="Sakai T."/>
            <person name="Fujiwara A."/>
            <person name="Kimoto K."/>
            <person name="Fukuda Y."/>
            <person name="Kondo H."/>
            <person name="Hirono I."/>
            <person name="Nakayasu C."/>
        </authorList>
    </citation>
    <scope>NUCLEOTIDE SEQUENCE [LARGE SCALE GENOMIC DNA]</scope>
    <source>
        <strain evidence="8 9">JBKA-6</strain>
    </source>
</reference>
<evidence type="ECO:0000256" key="2">
    <source>
        <dbReference type="ARBA" id="ARBA00013090"/>
    </source>
</evidence>
<sequence>MGNRPIGIFDSGIGGLTVAKVMLDLLPNERFIYFGDTKNLPYGEKSPESIIEYSDRIVNFLIEKNCKAIVIACNSASSIAYSHISSLVKGDNVLVFNVIIPAVKQVLESKFKRVGVIATRATVDSHIYYSSLNSKGIEVRELATPLLAPMIEEGFYKNSVSYSIISEYLSNYKLQGIDSLILGCTHYPLIRDQINKYYNFSVATIDSAEYLSRDLKSDLIAKGIINSSLAECEIEVFVSDYTQYFYKTSQVILGRSVKLEKINL</sequence>
<keyword evidence="4 7" id="KW-0573">Peptidoglycan synthesis</keyword>
<dbReference type="PROSITE" id="PS00923">
    <property type="entry name" value="ASP_GLU_RACEMASE_1"/>
    <property type="match status" value="1"/>
</dbReference>